<evidence type="ECO:0000313" key="3">
    <source>
        <dbReference type="Proteomes" id="UP000184432"/>
    </source>
</evidence>
<dbReference type="EMBL" id="FQYP01000009">
    <property type="protein sequence ID" value="SHJ45217.1"/>
    <property type="molecule type" value="Genomic_DNA"/>
</dbReference>
<dbReference type="Proteomes" id="UP000184432">
    <property type="component" value="Unassembled WGS sequence"/>
</dbReference>
<dbReference type="AlphaFoldDB" id="A0A1M6JEW4"/>
<gene>
    <name evidence="2" type="ORF">SAMN04488508_10930</name>
</gene>
<name>A0A1M6JEW4_9FLAO</name>
<evidence type="ECO:0000256" key="1">
    <source>
        <dbReference type="SAM" id="Phobius"/>
    </source>
</evidence>
<sequence length="536" mass="59143">MQNPLYRPLMDGKRFDVLLPKTNCTSTTLASGDTHVTVNHMADWVKKHYKQTERLAPKLKRRTVKQTVDSIYEFLYNHFQYKADGELQQLRSPGCSWYQRKEGIDCKSYSIFTSCLLMNLGIDHYIREVRQPGTAPQLFTHVYITVPKKGKSNAPGNYYVIDATKHENTEVPFLEAKDTFMSALPHVGLNGPGKTKRRYRRGLRLPETANRGFENFLKFLSIEGVSPSIVNAIRKEAQFYLDLGIHPDFAITDQGVIVQRKLFPFKLNRGLREPLTTGAIASASKLVLESNFFKKTLGAVFANGFDFSCIGSSYTPARAKNDVQVDMPYIVRQSGLESVVNNTTLNKFLNLAQGYRDEANNGTASRFAKCTRDGHRLREQAVTELINRVMNEVKANFILTPSGQKNGVINLPAGNAFPGYRRGLSYRWGGGNGRNYSYQSYTVQRKPNSTGGGITTGGSNTGGGITTGNPIPGDGFNTGGGVITTPLNPTVPVNQPQVQRAGIGVGGIVIATAALGTIFYPQIKKAMSKKSTKTSK</sequence>
<feature type="transmembrane region" description="Helical" evidence="1">
    <location>
        <begin position="501"/>
        <end position="520"/>
    </location>
</feature>
<accession>A0A1M6JEW4</accession>
<keyword evidence="3" id="KW-1185">Reference proteome</keyword>
<keyword evidence="1" id="KW-0812">Transmembrane</keyword>
<keyword evidence="1" id="KW-1133">Transmembrane helix</keyword>
<keyword evidence="1" id="KW-0472">Membrane</keyword>
<reference evidence="3" key="1">
    <citation type="submission" date="2016-11" db="EMBL/GenBank/DDBJ databases">
        <authorList>
            <person name="Varghese N."/>
            <person name="Submissions S."/>
        </authorList>
    </citation>
    <scope>NUCLEOTIDE SEQUENCE [LARGE SCALE GENOMIC DNA]</scope>
    <source>
        <strain evidence="3">DSM 22623</strain>
    </source>
</reference>
<evidence type="ECO:0008006" key="4">
    <source>
        <dbReference type="Google" id="ProtNLM"/>
    </source>
</evidence>
<protein>
    <recommendedName>
        <fullName evidence="4">Transglutaminase-like superfamily protein</fullName>
    </recommendedName>
</protein>
<proteinExistence type="predicted"/>
<dbReference type="RefSeq" id="WP_139242056.1">
    <property type="nucleotide sequence ID" value="NZ_FQYP01000009.1"/>
</dbReference>
<dbReference type="STRING" id="570521.SAMN04488508_10930"/>
<organism evidence="2 3">
    <name type="scientific">Aquimarina spongiae</name>
    <dbReference type="NCBI Taxonomy" id="570521"/>
    <lineage>
        <taxon>Bacteria</taxon>
        <taxon>Pseudomonadati</taxon>
        <taxon>Bacteroidota</taxon>
        <taxon>Flavobacteriia</taxon>
        <taxon>Flavobacteriales</taxon>
        <taxon>Flavobacteriaceae</taxon>
        <taxon>Aquimarina</taxon>
    </lineage>
</organism>
<dbReference type="OrthoDB" id="1154186at2"/>
<evidence type="ECO:0000313" key="2">
    <source>
        <dbReference type="EMBL" id="SHJ45217.1"/>
    </source>
</evidence>